<dbReference type="Proteomes" id="UP000712281">
    <property type="component" value="Unassembled WGS sequence"/>
</dbReference>
<evidence type="ECO:0000256" key="1">
    <source>
        <dbReference type="SAM" id="MobiDB-lite"/>
    </source>
</evidence>
<proteinExistence type="predicted"/>
<feature type="compositionally biased region" description="Polar residues" evidence="1">
    <location>
        <begin position="102"/>
        <end position="116"/>
    </location>
</feature>
<evidence type="ECO:0000313" key="3">
    <source>
        <dbReference type="Proteomes" id="UP000712281"/>
    </source>
</evidence>
<feature type="compositionally biased region" description="Polar residues" evidence="1">
    <location>
        <begin position="57"/>
        <end position="71"/>
    </location>
</feature>
<comment type="caution">
    <text evidence="2">The sequence shown here is derived from an EMBL/GenBank/DDBJ whole genome shotgun (WGS) entry which is preliminary data.</text>
</comment>
<evidence type="ECO:0000313" key="2">
    <source>
        <dbReference type="EMBL" id="KAF2552977.1"/>
    </source>
</evidence>
<reference evidence="2" key="1">
    <citation type="submission" date="2019-12" db="EMBL/GenBank/DDBJ databases">
        <title>Genome sequencing and annotation of Brassica cretica.</title>
        <authorList>
            <person name="Studholme D.J."/>
            <person name="Sarris P.F."/>
        </authorList>
    </citation>
    <scope>NUCLEOTIDE SEQUENCE</scope>
    <source>
        <strain evidence="2">PFS-001/15</strain>
        <tissue evidence="2">Leaf</tissue>
    </source>
</reference>
<name>A0A8S9H8R9_BRACR</name>
<protein>
    <submittedName>
        <fullName evidence="2">Uncharacterized protein</fullName>
    </submittedName>
</protein>
<feature type="region of interest" description="Disordered" evidence="1">
    <location>
        <begin position="31"/>
        <end position="132"/>
    </location>
</feature>
<gene>
    <name evidence="2" type="ORF">F2Q68_00035242</name>
</gene>
<organism evidence="2 3">
    <name type="scientific">Brassica cretica</name>
    <name type="common">Mustard</name>
    <dbReference type="NCBI Taxonomy" id="69181"/>
    <lineage>
        <taxon>Eukaryota</taxon>
        <taxon>Viridiplantae</taxon>
        <taxon>Streptophyta</taxon>
        <taxon>Embryophyta</taxon>
        <taxon>Tracheophyta</taxon>
        <taxon>Spermatophyta</taxon>
        <taxon>Magnoliopsida</taxon>
        <taxon>eudicotyledons</taxon>
        <taxon>Gunneridae</taxon>
        <taxon>Pentapetalae</taxon>
        <taxon>rosids</taxon>
        <taxon>malvids</taxon>
        <taxon>Brassicales</taxon>
        <taxon>Brassicaceae</taxon>
        <taxon>Brassiceae</taxon>
        <taxon>Brassica</taxon>
    </lineage>
</organism>
<accession>A0A8S9H8R9</accession>
<sequence length="132" mass="14606">MVTTTTATSEAGERAVMALITTTLRSKRCRKGDSRFGGFSEDKQAYTQVDGGKSNRDYQQQYVPRGSLQNQRCHRGARRGYSNARGGRAGDGGYSNGRYESYDNSGGNGYQRSYYNSRGMGRNRKTGSKETI</sequence>
<dbReference type="EMBL" id="QGKW02001988">
    <property type="protein sequence ID" value="KAF2552977.1"/>
    <property type="molecule type" value="Genomic_DNA"/>
</dbReference>
<dbReference type="AlphaFoldDB" id="A0A8S9H8R9"/>